<evidence type="ECO:0000256" key="2">
    <source>
        <dbReference type="ARBA" id="ARBA00022695"/>
    </source>
</evidence>
<keyword evidence="5" id="KW-0378">Hydrolase</keyword>
<feature type="region of interest" description="Disordered" evidence="7">
    <location>
        <begin position="231"/>
        <end position="277"/>
    </location>
</feature>
<dbReference type="InterPro" id="IPR043128">
    <property type="entry name" value="Rev_trsase/Diguanyl_cyclase"/>
</dbReference>
<dbReference type="InterPro" id="IPR041588">
    <property type="entry name" value="Integrase_H2C2"/>
</dbReference>
<keyword evidence="1" id="KW-0808">Transferase</keyword>
<dbReference type="Pfam" id="PF03732">
    <property type="entry name" value="Retrotrans_gag"/>
    <property type="match status" value="1"/>
</dbReference>
<name>A0AAV0T1W0_HYABA</name>
<dbReference type="GO" id="GO:0003676">
    <property type="term" value="F:nucleic acid binding"/>
    <property type="evidence" value="ECO:0007669"/>
    <property type="project" value="InterPro"/>
</dbReference>
<dbReference type="PANTHER" id="PTHR37984:SF5">
    <property type="entry name" value="PROTEIN NYNRIN-LIKE"/>
    <property type="match status" value="1"/>
</dbReference>
<evidence type="ECO:0000256" key="4">
    <source>
        <dbReference type="ARBA" id="ARBA00022759"/>
    </source>
</evidence>
<dbReference type="GO" id="GO:0003964">
    <property type="term" value="F:RNA-directed DNA polymerase activity"/>
    <property type="evidence" value="ECO:0007669"/>
    <property type="project" value="UniProtKB-KW"/>
</dbReference>
<organism evidence="11 12">
    <name type="scientific">Hyaloperonospora brassicae</name>
    <name type="common">Brassica downy mildew</name>
    <name type="synonym">Peronospora brassicae</name>
    <dbReference type="NCBI Taxonomy" id="162125"/>
    <lineage>
        <taxon>Eukaryota</taxon>
        <taxon>Sar</taxon>
        <taxon>Stramenopiles</taxon>
        <taxon>Oomycota</taxon>
        <taxon>Peronosporomycetes</taxon>
        <taxon>Peronosporales</taxon>
        <taxon>Peronosporaceae</taxon>
        <taxon>Hyaloperonospora</taxon>
    </lineage>
</organism>
<dbReference type="PROSITE" id="PS50994">
    <property type="entry name" value="INTEGRASE"/>
    <property type="match status" value="1"/>
</dbReference>
<dbReference type="InterPro" id="IPR000477">
    <property type="entry name" value="RT_dom"/>
</dbReference>
<protein>
    <recommendedName>
        <fullName evidence="13">Transposon Tf2-6 polyprotein</fullName>
    </recommendedName>
</protein>
<evidence type="ECO:0000256" key="3">
    <source>
        <dbReference type="ARBA" id="ARBA00022722"/>
    </source>
</evidence>
<dbReference type="InterPro" id="IPR036397">
    <property type="entry name" value="RNaseH_sf"/>
</dbReference>
<dbReference type="CDD" id="cd01647">
    <property type="entry name" value="RT_LTR"/>
    <property type="match status" value="1"/>
</dbReference>
<gene>
    <name evidence="11" type="ORF">HBR001_LOCUS972</name>
</gene>
<comment type="caution">
    <text evidence="11">The sequence shown here is derived from an EMBL/GenBank/DDBJ whole genome shotgun (WGS) entry which is preliminary data.</text>
</comment>
<evidence type="ECO:0000259" key="10">
    <source>
        <dbReference type="PROSITE" id="PS50994"/>
    </source>
</evidence>
<keyword evidence="6" id="KW-0695">RNA-directed DNA polymerase</keyword>
<evidence type="ECO:0000313" key="12">
    <source>
        <dbReference type="Proteomes" id="UP001162031"/>
    </source>
</evidence>
<dbReference type="InterPro" id="IPR043502">
    <property type="entry name" value="DNA/RNA_pol_sf"/>
</dbReference>
<keyword evidence="3" id="KW-0540">Nuclease</keyword>
<dbReference type="PROSITE" id="PS50878">
    <property type="entry name" value="RT_POL"/>
    <property type="match status" value="1"/>
</dbReference>
<dbReference type="SUPFAM" id="SSF53098">
    <property type="entry name" value="Ribonuclease H-like"/>
    <property type="match status" value="1"/>
</dbReference>
<dbReference type="GO" id="GO:0015074">
    <property type="term" value="P:DNA integration"/>
    <property type="evidence" value="ECO:0007669"/>
    <property type="project" value="InterPro"/>
</dbReference>
<keyword evidence="2" id="KW-0548">Nucleotidyltransferase</keyword>
<dbReference type="InterPro" id="IPR005162">
    <property type="entry name" value="Retrotrans_gag_dom"/>
</dbReference>
<dbReference type="Gene3D" id="1.10.340.70">
    <property type="match status" value="1"/>
</dbReference>
<keyword evidence="8" id="KW-0812">Transmembrane</keyword>
<dbReference type="InterPro" id="IPR001584">
    <property type="entry name" value="Integrase_cat-core"/>
</dbReference>
<dbReference type="Pfam" id="PF17921">
    <property type="entry name" value="Integrase_H2C2"/>
    <property type="match status" value="1"/>
</dbReference>
<dbReference type="Gene3D" id="3.30.70.270">
    <property type="match status" value="2"/>
</dbReference>
<dbReference type="PANTHER" id="PTHR37984">
    <property type="entry name" value="PROTEIN CBG26694"/>
    <property type="match status" value="1"/>
</dbReference>
<feature type="domain" description="Integrase catalytic" evidence="10">
    <location>
        <begin position="1056"/>
        <end position="1222"/>
    </location>
</feature>
<proteinExistence type="predicted"/>
<evidence type="ECO:0008006" key="13">
    <source>
        <dbReference type="Google" id="ProtNLM"/>
    </source>
</evidence>
<evidence type="ECO:0000256" key="7">
    <source>
        <dbReference type="SAM" id="MobiDB-lite"/>
    </source>
</evidence>
<dbReference type="InterPro" id="IPR012337">
    <property type="entry name" value="RNaseH-like_sf"/>
</dbReference>
<evidence type="ECO:0000256" key="8">
    <source>
        <dbReference type="SAM" id="Phobius"/>
    </source>
</evidence>
<dbReference type="Pfam" id="PF00078">
    <property type="entry name" value="RVT_1"/>
    <property type="match status" value="1"/>
</dbReference>
<feature type="domain" description="Reverse transcriptase" evidence="9">
    <location>
        <begin position="498"/>
        <end position="683"/>
    </location>
</feature>
<dbReference type="SUPFAM" id="SSF56672">
    <property type="entry name" value="DNA/RNA polymerases"/>
    <property type="match status" value="1"/>
</dbReference>
<dbReference type="InterPro" id="IPR050951">
    <property type="entry name" value="Retrovirus_Pol_polyprotein"/>
</dbReference>
<keyword evidence="8" id="KW-0472">Membrane</keyword>
<reference evidence="11" key="1">
    <citation type="submission" date="2022-12" db="EMBL/GenBank/DDBJ databases">
        <authorList>
            <person name="Webb A."/>
        </authorList>
    </citation>
    <scope>NUCLEOTIDE SEQUENCE</scope>
    <source>
        <strain evidence="11">Hp1</strain>
    </source>
</reference>
<dbReference type="Pfam" id="PF17917">
    <property type="entry name" value="RT_RNaseH"/>
    <property type="match status" value="1"/>
</dbReference>
<dbReference type="InterPro" id="IPR041373">
    <property type="entry name" value="RT_RNaseH"/>
</dbReference>
<sequence>MLESLDRDQQHAAIAKFIHNELALEREKVALLHQQGSQQAEQLRELGAQQTELLRQQQFHAAVGGTAHARRPEVMKVDISKYSGVPEDSLLLWFVELDRALRARRVEDEQMKLTFAQTHLAGRAKTWSLGLESSDPNVFRSLDDFKSRLRQTFEPPRAEFRARSELLKLKQDGHLMNILERPQACGCSASECDGLTCGTVVSTTAQDHSVVDHYTVEQAPGGCTEVQAAPKVHHSNKSSGPGHGCMPSGQHLRRKKSVAPKGQHENPRSTGESTVEDRFLTVVAQPQSEDVEGISPHVLEEGIPQELLAEGSGPQQPVEASSQEETETLNVLVNDGSSVGAYTLDLIVPPKLTSEITQLPTLEPKRFLRDLRSGKVKQICILVTEDEYVTDIRSATVFAENERVLSSSSMDESVLDEKTRIERYASQSWESLQANPLYKDLIEFRDVFPESVPCELPKDKGTRHEIELKPGSKYCVMKQWPLPREQVIAIDKFFADRLAAGHVRESTSPHSSPTFCVRKATGGWRIVHAFNKLNAATVPAQTPIPRKDVIIDGMSKSTIFSSMDLMDGFYQILMRERDVPFTAVSTPSGMLWEWLVMPQGLSNAPATFNRCVTNLLRPVRDFAPSYFDDVFVHSRAMDGKTDVEVHRTHVRQVLQLMRKHKLYANLKKCIFAASEIPLLGCIVGKHGVRPDPEKIKAITDWPVPVDVKGLRKFLGLAAYLHKYSRNYAEMTVHLSCLLKKNVKWSWNAECQRSFEGIKQSLMQSPILAIADQDRPFHVVCDASDFAIGCALMQFDADGAERVICYQSRQLQAAERNYPVHDKELLAMKYALAKFRVYLLGDRPFVVYTDHASLRTAVNSPHLSQRMARWLSFFAEYNFSVEYKPGRLNVVADALSRRPDFEPDAQSNSEDKPTVATLSVSVPSSSLLDDVRKAYAEDKDLLRLMDHLVNPSSKSMRDLPALYRSSSDRYSTRNGLLYYTAVADDTPRVVVPAHHDLRLRIMYECHDAPTSGHRGREKTYLTVSRDFYWPRQYQFVRKYIRACEVCQRVKPSPSSRAPLQPLPVPTECWQSVSMDFVFGFPEDAHKNNGILVFVDRFSKMVHLAAVPESIKAQGCARVFLDTVFRLHGLPRELVSDRDPRFTAEFWQTVFRTLGTRLKMSTSDHPETDGQTERANRVLEEILRGYVHSFPSWSEFLPMVEFAINNSVHASTQHTPFYVNGLRHPRVPTLLECDSWIRGEGLARAKTVLALAHHVSTQTSSRMMPMSIKSTSMKKIISIIAKTLLLIRMMMTMLVYSASPTIMSARKKTTSLKKRAIS</sequence>
<evidence type="ECO:0000256" key="1">
    <source>
        <dbReference type="ARBA" id="ARBA00022679"/>
    </source>
</evidence>
<dbReference type="EMBL" id="CANTFL010000089">
    <property type="protein sequence ID" value="CAI5713067.1"/>
    <property type="molecule type" value="Genomic_DNA"/>
</dbReference>
<dbReference type="Gene3D" id="3.10.10.10">
    <property type="entry name" value="HIV Type 1 Reverse Transcriptase, subunit A, domain 1"/>
    <property type="match status" value="1"/>
</dbReference>
<dbReference type="GO" id="GO:0016787">
    <property type="term" value="F:hydrolase activity"/>
    <property type="evidence" value="ECO:0007669"/>
    <property type="project" value="UniProtKB-KW"/>
</dbReference>
<dbReference type="Proteomes" id="UP001162031">
    <property type="component" value="Unassembled WGS sequence"/>
</dbReference>
<dbReference type="GO" id="GO:0004519">
    <property type="term" value="F:endonuclease activity"/>
    <property type="evidence" value="ECO:0007669"/>
    <property type="project" value="UniProtKB-KW"/>
</dbReference>
<dbReference type="CDD" id="cd09274">
    <property type="entry name" value="RNase_HI_RT_Ty3"/>
    <property type="match status" value="1"/>
</dbReference>
<keyword evidence="8" id="KW-1133">Transmembrane helix</keyword>
<evidence type="ECO:0000256" key="6">
    <source>
        <dbReference type="ARBA" id="ARBA00022918"/>
    </source>
</evidence>
<evidence type="ECO:0000259" key="9">
    <source>
        <dbReference type="PROSITE" id="PS50878"/>
    </source>
</evidence>
<dbReference type="Pfam" id="PF00665">
    <property type="entry name" value="rve"/>
    <property type="match status" value="1"/>
</dbReference>
<keyword evidence="4" id="KW-0255">Endonuclease</keyword>
<feature type="transmembrane region" description="Helical" evidence="8">
    <location>
        <begin position="1274"/>
        <end position="1296"/>
    </location>
</feature>
<keyword evidence="12" id="KW-1185">Reference proteome</keyword>
<evidence type="ECO:0000313" key="11">
    <source>
        <dbReference type="EMBL" id="CAI5713067.1"/>
    </source>
</evidence>
<dbReference type="FunFam" id="3.30.70.270:FF:000020">
    <property type="entry name" value="Transposon Tf2-6 polyprotein-like Protein"/>
    <property type="match status" value="1"/>
</dbReference>
<evidence type="ECO:0000256" key="5">
    <source>
        <dbReference type="ARBA" id="ARBA00022801"/>
    </source>
</evidence>
<dbReference type="FunFam" id="1.10.340.70:FF:000001">
    <property type="entry name" value="Retrovirus-related Pol polyprotein from transposon gypsy-like Protein"/>
    <property type="match status" value="1"/>
</dbReference>
<accession>A0AAV0T1W0</accession>
<dbReference type="Gene3D" id="3.30.420.10">
    <property type="entry name" value="Ribonuclease H-like superfamily/Ribonuclease H"/>
    <property type="match status" value="1"/>
</dbReference>